<dbReference type="AlphaFoldDB" id="A0A084XUE3"/>
<reference evidence="1 2" key="1">
    <citation type="submission" date="2014-07" db="EMBL/GenBank/DDBJ databases">
        <title>Expanding our view of genomic diversity in Candidatus Accumulibacter clades.</title>
        <authorList>
            <person name="Skennerton C.T."/>
            <person name="Barr J.J."/>
            <person name="Slater F.R."/>
            <person name="Bond P.L."/>
            <person name="Tyson G.W."/>
        </authorList>
    </citation>
    <scope>NUCLEOTIDE SEQUENCE [LARGE SCALE GENOMIC DNA]</scope>
    <source>
        <strain evidence="2">SK-01</strain>
    </source>
</reference>
<dbReference type="Proteomes" id="UP000019812">
    <property type="component" value="Unassembled WGS sequence"/>
</dbReference>
<gene>
    <name evidence="1" type="ORF">CAPSK01_004690</name>
</gene>
<dbReference type="EMBL" id="JDSS02000052">
    <property type="protein sequence ID" value="KFB66087.1"/>
    <property type="molecule type" value="Genomic_DNA"/>
</dbReference>
<comment type="caution">
    <text evidence="1">The sequence shown here is derived from an EMBL/GenBank/DDBJ whole genome shotgun (WGS) entry which is preliminary data.</text>
</comment>
<dbReference type="STRING" id="1457154.CAPSK01_004690"/>
<proteinExistence type="predicted"/>
<protein>
    <submittedName>
        <fullName evidence="1">Uncharacterized protein</fullName>
    </submittedName>
</protein>
<evidence type="ECO:0000313" key="2">
    <source>
        <dbReference type="Proteomes" id="UP000019812"/>
    </source>
</evidence>
<sequence>MSNTDDWLNDVQYAALQQLYHNFNDAFIQLPDYIRAAYYARLYSNGG</sequence>
<evidence type="ECO:0000313" key="1">
    <source>
        <dbReference type="EMBL" id="KFB66087.1"/>
    </source>
</evidence>
<name>A0A084XUE3_9PROT</name>
<organism evidence="1 2">
    <name type="scientific">Candidatus Accumulibacter vicinus</name>
    <dbReference type="NCBI Taxonomy" id="2954382"/>
    <lineage>
        <taxon>Bacteria</taxon>
        <taxon>Pseudomonadati</taxon>
        <taxon>Pseudomonadota</taxon>
        <taxon>Betaproteobacteria</taxon>
        <taxon>Candidatus Accumulibacter</taxon>
    </lineage>
</organism>
<accession>A0A084XUE3</accession>